<keyword evidence="2" id="KW-0812">Transmembrane</keyword>
<organism evidence="3 4">
    <name type="scientific">Streptomyces meridianus</name>
    <dbReference type="NCBI Taxonomy" id="2938945"/>
    <lineage>
        <taxon>Bacteria</taxon>
        <taxon>Bacillati</taxon>
        <taxon>Actinomycetota</taxon>
        <taxon>Actinomycetes</taxon>
        <taxon>Kitasatosporales</taxon>
        <taxon>Streptomycetaceae</taxon>
        <taxon>Streptomyces</taxon>
    </lineage>
</organism>
<protein>
    <submittedName>
        <fullName evidence="3">Uncharacterized protein</fullName>
    </submittedName>
</protein>
<accession>A0ABT0X1Z5</accession>
<keyword evidence="2" id="KW-1133">Transmembrane helix</keyword>
<evidence type="ECO:0000313" key="3">
    <source>
        <dbReference type="EMBL" id="MCM2576571.1"/>
    </source>
</evidence>
<name>A0ABT0X1Z5_9ACTN</name>
<gene>
    <name evidence="3" type="ORF">M1E25_04240</name>
</gene>
<evidence type="ECO:0000256" key="2">
    <source>
        <dbReference type="SAM" id="Phobius"/>
    </source>
</evidence>
<sequence>MRTPRLPAPVRVAPWAGWAALAAGAVLSVLGWYGVSGERFAERQLPYLASGTVPGAAAASSACWPWPARCCRPLGCCCSTSRSKGMAPATAERTYALLGSATATGRTVVVAEQALPPGLRAVTAVVYELRRGTVVFCGEPSERPDGGGTTGSAAALRH</sequence>
<reference evidence="3" key="1">
    <citation type="journal article" date="2023" name="Int. J. Syst. Evol. Microbiol.">
        <title>Streptomyces meridianus sp. nov. isolated from brackish water of the Tagus estuary in Alcochete, Portugal.</title>
        <authorList>
            <person name="Santos J.D.N."/>
            <person name="Klimek D."/>
            <person name="Calusinska M."/>
            <person name="Lobo Da Cunha A."/>
            <person name="Catita J."/>
            <person name="Goncalves H."/>
            <person name="Gonzalez I."/>
            <person name="Reyes F."/>
            <person name="Lage O.M."/>
        </authorList>
    </citation>
    <scope>NUCLEOTIDE SEQUENCE</scope>
    <source>
        <strain evidence="3">MTZ3.1</strain>
    </source>
</reference>
<proteinExistence type="predicted"/>
<dbReference type="Proteomes" id="UP001167160">
    <property type="component" value="Unassembled WGS sequence"/>
</dbReference>
<evidence type="ECO:0000313" key="4">
    <source>
        <dbReference type="Proteomes" id="UP001167160"/>
    </source>
</evidence>
<comment type="caution">
    <text evidence="3">The sequence shown here is derived from an EMBL/GenBank/DDBJ whole genome shotgun (WGS) entry which is preliminary data.</text>
</comment>
<keyword evidence="4" id="KW-1185">Reference proteome</keyword>
<keyword evidence="2" id="KW-0472">Membrane</keyword>
<dbReference type="EMBL" id="JAMQGM010000009">
    <property type="protein sequence ID" value="MCM2576571.1"/>
    <property type="molecule type" value="Genomic_DNA"/>
</dbReference>
<dbReference type="RefSeq" id="WP_251409743.1">
    <property type="nucleotide sequence ID" value="NZ_JAMQGM010000009.1"/>
</dbReference>
<feature type="region of interest" description="Disordered" evidence="1">
    <location>
        <begin position="138"/>
        <end position="158"/>
    </location>
</feature>
<feature type="transmembrane region" description="Helical" evidence="2">
    <location>
        <begin position="15"/>
        <end position="35"/>
    </location>
</feature>
<evidence type="ECO:0000256" key="1">
    <source>
        <dbReference type="SAM" id="MobiDB-lite"/>
    </source>
</evidence>